<dbReference type="Gene3D" id="3.30.70.1210">
    <property type="entry name" value="Crispr-associated protein, domain 2"/>
    <property type="match status" value="1"/>
</dbReference>
<feature type="region of interest" description="Disordered" evidence="1">
    <location>
        <begin position="149"/>
        <end position="171"/>
    </location>
</feature>
<name>A0A841FY23_9ACTN</name>
<evidence type="ECO:0000313" key="2">
    <source>
        <dbReference type="EMBL" id="MBB6038618.1"/>
    </source>
</evidence>
<feature type="compositionally biased region" description="Basic and acidic residues" evidence="1">
    <location>
        <begin position="153"/>
        <end position="162"/>
    </location>
</feature>
<organism evidence="2 3">
    <name type="scientific">Phytomonospora endophytica</name>
    <dbReference type="NCBI Taxonomy" id="714109"/>
    <lineage>
        <taxon>Bacteria</taxon>
        <taxon>Bacillati</taxon>
        <taxon>Actinomycetota</taxon>
        <taxon>Actinomycetes</taxon>
        <taxon>Micromonosporales</taxon>
        <taxon>Micromonosporaceae</taxon>
        <taxon>Phytomonospora</taxon>
    </lineage>
</organism>
<comment type="caution">
    <text evidence="2">The sequence shown here is derived from an EMBL/GenBank/DDBJ whole genome shotgun (WGS) entry which is preliminary data.</text>
</comment>
<evidence type="ECO:0000313" key="3">
    <source>
        <dbReference type="Proteomes" id="UP000548476"/>
    </source>
</evidence>
<gene>
    <name evidence="2" type="ORF">HNR73_006504</name>
</gene>
<dbReference type="Pfam" id="PF08798">
    <property type="entry name" value="CRISPR_assoc"/>
    <property type="match status" value="1"/>
</dbReference>
<dbReference type="Proteomes" id="UP000548476">
    <property type="component" value="Unassembled WGS sequence"/>
</dbReference>
<dbReference type="SMART" id="SM01101">
    <property type="entry name" value="CRISPR_assoc"/>
    <property type="match status" value="1"/>
</dbReference>
<dbReference type="CDD" id="cd09727">
    <property type="entry name" value="Cas6_I-E"/>
    <property type="match status" value="1"/>
</dbReference>
<dbReference type="Gene3D" id="3.30.70.1200">
    <property type="entry name" value="Crispr-associated protein, domain 1"/>
    <property type="match status" value="1"/>
</dbReference>
<accession>A0A841FY23</accession>
<dbReference type="InterPro" id="IPR010179">
    <property type="entry name" value="CRISPR-assoc_prot_Cse3"/>
</dbReference>
<protein>
    <submittedName>
        <fullName evidence="2">CRISPR system Cascade subunit CasE</fullName>
    </submittedName>
</protein>
<keyword evidence="3" id="KW-1185">Reference proteome</keyword>
<dbReference type="AlphaFoldDB" id="A0A841FY23"/>
<reference evidence="2 3" key="1">
    <citation type="submission" date="2020-08" db="EMBL/GenBank/DDBJ databases">
        <title>Genomic Encyclopedia of Type Strains, Phase IV (KMG-IV): sequencing the most valuable type-strain genomes for metagenomic binning, comparative biology and taxonomic classification.</title>
        <authorList>
            <person name="Goeker M."/>
        </authorList>
    </citation>
    <scope>NUCLEOTIDE SEQUENCE [LARGE SCALE GENOMIC DNA]</scope>
    <source>
        <strain evidence="2 3">YIM 65646</strain>
    </source>
</reference>
<proteinExistence type="predicted"/>
<dbReference type="NCBIfam" id="TIGR01907">
    <property type="entry name" value="casE_Cse3"/>
    <property type="match status" value="1"/>
</dbReference>
<sequence length="209" mass="23157">MWLTRITPDLNRRDTHDDLADTVKMHQRVMTLAEDGLGDQARQRAGILYRIETTPDGVRLLVQTREEPRIEQLPDGYGTSETHDLQPQLDALTAGMSLDYRIAANATKRLATVYGAKAGKLTMLSGEEAEDWWRQRAEANGLHVETLTSARQESARSGDQRRPIKHTITRFDGSATVTDPDLLRTAVEDGIGRAKAYGCGLLSLTLNSA</sequence>
<dbReference type="RefSeq" id="WP_184791402.1">
    <property type="nucleotide sequence ID" value="NZ_BONT01000069.1"/>
</dbReference>
<evidence type="ECO:0000256" key="1">
    <source>
        <dbReference type="SAM" id="MobiDB-lite"/>
    </source>
</evidence>
<dbReference type="EMBL" id="JACHGT010000017">
    <property type="protein sequence ID" value="MBB6038618.1"/>
    <property type="molecule type" value="Genomic_DNA"/>
</dbReference>
<dbReference type="SUPFAM" id="SSF117987">
    <property type="entry name" value="CRISPR-associated protein"/>
    <property type="match status" value="2"/>
</dbReference>